<dbReference type="Proteomes" id="UP000266673">
    <property type="component" value="Unassembled WGS sequence"/>
</dbReference>
<reference evidence="1 2" key="1">
    <citation type="submission" date="2018-06" db="EMBL/GenBank/DDBJ databases">
        <title>Comparative genomics reveals the genomic features of Rhizophagus irregularis, R. cerebriforme, R. diaphanum and Gigaspora rosea, and their symbiotic lifestyle signature.</title>
        <authorList>
            <person name="Morin E."/>
            <person name="San Clemente H."/>
            <person name="Chen E.C.H."/>
            <person name="De La Providencia I."/>
            <person name="Hainaut M."/>
            <person name="Kuo A."/>
            <person name="Kohler A."/>
            <person name="Murat C."/>
            <person name="Tang N."/>
            <person name="Roy S."/>
            <person name="Loubradou J."/>
            <person name="Henrissat B."/>
            <person name="Grigoriev I.V."/>
            <person name="Corradi N."/>
            <person name="Roux C."/>
            <person name="Martin F.M."/>
        </authorList>
    </citation>
    <scope>NUCLEOTIDE SEQUENCE [LARGE SCALE GENOMIC DNA]</scope>
    <source>
        <strain evidence="1 2">DAOM 194757</strain>
    </source>
</reference>
<evidence type="ECO:0000313" key="1">
    <source>
        <dbReference type="EMBL" id="RIB11290.1"/>
    </source>
</evidence>
<proteinExistence type="predicted"/>
<dbReference type="EMBL" id="QKWP01001149">
    <property type="protein sequence ID" value="RIB11290.1"/>
    <property type="molecule type" value="Genomic_DNA"/>
</dbReference>
<organism evidence="1 2">
    <name type="scientific">Gigaspora rosea</name>
    <dbReference type="NCBI Taxonomy" id="44941"/>
    <lineage>
        <taxon>Eukaryota</taxon>
        <taxon>Fungi</taxon>
        <taxon>Fungi incertae sedis</taxon>
        <taxon>Mucoromycota</taxon>
        <taxon>Glomeromycotina</taxon>
        <taxon>Glomeromycetes</taxon>
        <taxon>Diversisporales</taxon>
        <taxon>Gigasporaceae</taxon>
        <taxon>Gigaspora</taxon>
    </lineage>
</organism>
<accession>A0A397UM12</accession>
<sequence length="50" mass="5537">MFILLALLFVGVVGGDICKLALVLFVVLHYSAGGSYHFLEVHFTSIHVCW</sequence>
<name>A0A397UM12_9GLOM</name>
<evidence type="ECO:0000313" key="2">
    <source>
        <dbReference type="Proteomes" id="UP000266673"/>
    </source>
</evidence>
<gene>
    <name evidence="1" type="ORF">C2G38_2203788</name>
</gene>
<dbReference type="AlphaFoldDB" id="A0A397UM12"/>
<protein>
    <submittedName>
        <fullName evidence="1">Uncharacterized protein</fullName>
    </submittedName>
</protein>
<comment type="caution">
    <text evidence="1">The sequence shown here is derived from an EMBL/GenBank/DDBJ whole genome shotgun (WGS) entry which is preliminary data.</text>
</comment>
<keyword evidence="2" id="KW-1185">Reference proteome</keyword>